<feature type="compositionally biased region" description="Basic and acidic residues" evidence="3">
    <location>
        <begin position="15"/>
        <end position="24"/>
    </location>
</feature>
<dbReference type="Ensembl" id="ENSDNVT00000024482.1">
    <property type="protein sequence ID" value="ENSDNVP00000020315.1"/>
    <property type="gene ID" value="ENSDNVG00000014225.1"/>
</dbReference>
<reference evidence="4" key="2">
    <citation type="submission" date="2025-09" db="UniProtKB">
        <authorList>
            <consortium name="Ensembl"/>
        </authorList>
    </citation>
    <scope>IDENTIFICATION</scope>
</reference>
<organism evidence="4 5">
    <name type="scientific">Dromaius novaehollandiae</name>
    <name type="common">Emu</name>
    <dbReference type="NCBI Taxonomy" id="8790"/>
    <lineage>
        <taxon>Eukaryota</taxon>
        <taxon>Metazoa</taxon>
        <taxon>Chordata</taxon>
        <taxon>Craniata</taxon>
        <taxon>Vertebrata</taxon>
        <taxon>Euteleostomi</taxon>
        <taxon>Archelosauria</taxon>
        <taxon>Archosauria</taxon>
        <taxon>Dinosauria</taxon>
        <taxon>Saurischia</taxon>
        <taxon>Theropoda</taxon>
        <taxon>Coelurosauria</taxon>
        <taxon>Aves</taxon>
        <taxon>Palaeognathae</taxon>
        <taxon>Casuariiformes</taxon>
        <taxon>Dromaiidae</taxon>
        <taxon>Dromaius</taxon>
    </lineage>
</organism>
<evidence type="ECO:0000256" key="3">
    <source>
        <dbReference type="SAM" id="MobiDB-lite"/>
    </source>
</evidence>
<name>A0A8C4KCQ2_DRONO</name>
<accession>A0A8C4KCQ2</accession>
<dbReference type="PROSITE" id="PS00354">
    <property type="entry name" value="HMGI_Y"/>
    <property type="match status" value="1"/>
</dbReference>
<comment type="subcellular location">
    <subcellularLocation>
        <location evidence="1">Nucleus</location>
    </subcellularLocation>
</comment>
<reference evidence="4" key="1">
    <citation type="submission" date="2025-08" db="UniProtKB">
        <authorList>
            <consortium name="Ensembl"/>
        </authorList>
    </citation>
    <scope>IDENTIFICATION</scope>
</reference>
<dbReference type="Proteomes" id="UP000694423">
    <property type="component" value="Unplaced"/>
</dbReference>
<evidence type="ECO:0000256" key="1">
    <source>
        <dbReference type="ARBA" id="ARBA00004123"/>
    </source>
</evidence>
<evidence type="ECO:0000256" key="2">
    <source>
        <dbReference type="ARBA" id="ARBA00023242"/>
    </source>
</evidence>
<dbReference type="GO" id="GO:0006355">
    <property type="term" value="P:regulation of DNA-templated transcription"/>
    <property type="evidence" value="ECO:0007669"/>
    <property type="project" value="InterPro"/>
</dbReference>
<feature type="compositionally biased region" description="Polar residues" evidence="3">
    <location>
        <begin position="1"/>
        <end position="12"/>
    </location>
</feature>
<keyword evidence="5" id="KW-1185">Reference proteome</keyword>
<proteinExistence type="predicted"/>
<sequence length="66" mass="7127">MSESSAKGSQALASKGDKDTSEKRGRGRPRKKPQVRRDAHHIPNRSKGPGQAPCCPPAPHMPQEEA</sequence>
<protein>
    <recommendedName>
        <fullName evidence="6">HMGA1 protein</fullName>
    </recommendedName>
</protein>
<dbReference type="GO" id="GO:0005634">
    <property type="term" value="C:nucleus"/>
    <property type="evidence" value="ECO:0007669"/>
    <property type="project" value="UniProtKB-SubCell"/>
</dbReference>
<keyword evidence="2" id="KW-0539">Nucleus</keyword>
<evidence type="ECO:0000313" key="4">
    <source>
        <dbReference type="Ensembl" id="ENSDNVP00000020315.1"/>
    </source>
</evidence>
<dbReference type="InterPro" id="IPR000637">
    <property type="entry name" value="HMGI/Y_DNA-bd_CS"/>
</dbReference>
<evidence type="ECO:0008006" key="6">
    <source>
        <dbReference type="Google" id="ProtNLM"/>
    </source>
</evidence>
<feature type="region of interest" description="Disordered" evidence="3">
    <location>
        <begin position="1"/>
        <end position="66"/>
    </location>
</feature>
<dbReference type="AlphaFoldDB" id="A0A8C4KCQ2"/>
<feature type="compositionally biased region" description="Basic residues" evidence="3">
    <location>
        <begin position="25"/>
        <end position="34"/>
    </location>
</feature>
<evidence type="ECO:0000313" key="5">
    <source>
        <dbReference type="Proteomes" id="UP000694423"/>
    </source>
</evidence>